<evidence type="ECO:0000259" key="6">
    <source>
        <dbReference type="Pfam" id="PF00962"/>
    </source>
</evidence>
<keyword evidence="2 5" id="KW-0378">Hydrolase</keyword>
<comment type="function">
    <text evidence="5">Catalyzes the hydrolytic deamination of adenine to hypoxanthine. Plays an important role in the purine salvage pathway and in nitrogen catabolism.</text>
</comment>
<feature type="binding site" evidence="5">
    <location>
        <position position="277"/>
    </location>
    <ligand>
        <name>Zn(2+)</name>
        <dbReference type="ChEBI" id="CHEBI:29105"/>
        <note>catalytic</note>
    </ligand>
</feature>
<dbReference type="InterPro" id="IPR006330">
    <property type="entry name" value="Ado/ade_deaminase"/>
</dbReference>
<evidence type="ECO:0000313" key="7">
    <source>
        <dbReference type="EMBL" id="RDI29390.1"/>
    </source>
</evidence>
<gene>
    <name evidence="7" type="ORF">DFR41_1011146</name>
</gene>
<reference evidence="7 8" key="1">
    <citation type="submission" date="2018-07" db="EMBL/GenBank/DDBJ databases">
        <title>Genomic Encyclopedia of Type Strains, Phase IV (KMG-IV): sequencing the most valuable type-strain genomes for metagenomic binning, comparative biology and taxonomic classification.</title>
        <authorList>
            <person name="Goeker M."/>
        </authorList>
    </citation>
    <scope>NUCLEOTIDE SEQUENCE [LARGE SCALE GENOMIC DNA]</scope>
    <source>
        <strain evidence="7 8">DSM 21352</strain>
    </source>
</reference>
<evidence type="ECO:0000256" key="5">
    <source>
        <dbReference type="HAMAP-Rule" id="MF_01962"/>
    </source>
</evidence>
<dbReference type="CDD" id="cd01320">
    <property type="entry name" value="ADA"/>
    <property type="match status" value="1"/>
</dbReference>
<dbReference type="EMBL" id="QQAV01000001">
    <property type="protein sequence ID" value="RDI29390.1"/>
    <property type="molecule type" value="Genomic_DNA"/>
</dbReference>
<evidence type="ECO:0000256" key="3">
    <source>
        <dbReference type="ARBA" id="ARBA00022833"/>
    </source>
</evidence>
<dbReference type="GO" id="GO:0000034">
    <property type="term" value="F:adenine deaminase activity"/>
    <property type="evidence" value="ECO:0007669"/>
    <property type="project" value="UniProtKB-UniRule"/>
</dbReference>
<dbReference type="RefSeq" id="WP_114801986.1">
    <property type="nucleotide sequence ID" value="NZ_QQAV01000001.1"/>
</dbReference>
<dbReference type="GO" id="GO:0006146">
    <property type="term" value="P:adenine catabolic process"/>
    <property type="evidence" value="ECO:0007669"/>
    <property type="project" value="UniProtKB-UniRule"/>
</dbReference>
<comment type="cofactor">
    <cofactor evidence="5">
        <name>Zn(2+)</name>
        <dbReference type="ChEBI" id="CHEBI:29105"/>
    </cofactor>
    <text evidence="5">Binds 1 zinc ion per subunit.</text>
</comment>
<comment type="similarity">
    <text evidence="5">Belongs to the metallo-dependent hydrolases superfamily. Adenosine and AMP deaminases family. Adenine deaminase type 2 subfamily.</text>
</comment>
<dbReference type="SUPFAM" id="SSF51556">
    <property type="entry name" value="Metallo-dependent hydrolases"/>
    <property type="match status" value="1"/>
</dbReference>
<dbReference type="PANTHER" id="PTHR43114">
    <property type="entry name" value="ADENINE DEAMINASE"/>
    <property type="match status" value="1"/>
</dbReference>
<dbReference type="GO" id="GO:0005829">
    <property type="term" value="C:cytosol"/>
    <property type="evidence" value="ECO:0007669"/>
    <property type="project" value="TreeGrafter"/>
</dbReference>
<feature type="domain" description="Adenosine deaminase" evidence="6">
    <location>
        <begin position="11"/>
        <end position="332"/>
    </location>
</feature>
<dbReference type="EC" id="3.5.4.2" evidence="5"/>
<dbReference type="Gene3D" id="3.20.20.140">
    <property type="entry name" value="Metal-dependent hydrolases"/>
    <property type="match status" value="1"/>
</dbReference>
<evidence type="ECO:0000256" key="1">
    <source>
        <dbReference type="ARBA" id="ARBA00022723"/>
    </source>
</evidence>
<dbReference type="Pfam" id="PF00962">
    <property type="entry name" value="A_deaminase"/>
    <property type="match status" value="1"/>
</dbReference>
<dbReference type="NCBIfam" id="TIGR01430">
    <property type="entry name" value="aden_deam"/>
    <property type="match status" value="1"/>
</dbReference>
<protein>
    <recommendedName>
        <fullName evidence="5">Adenine deaminase</fullName>
        <shortName evidence="5">ADE</shortName>
        <ecNumber evidence="5">3.5.4.2</ecNumber>
    </recommendedName>
    <alternativeName>
        <fullName evidence="5">Adenine aminohydrolase</fullName>
        <shortName evidence="5">AAH</shortName>
    </alternativeName>
</protein>
<keyword evidence="3 5" id="KW-0862">Zinc</keyword>
<accession>A0A370FPA9</accession>
<feature type="active site" description="Proton donor" evidence="5">
    <location>
        <position position="199"/>
    </location>
</feature>
<keyword evidence="4 5" id="KW-0546">Nucleotide metabolism</keyword>
<feature type="site" description="Important for catalytic activity" evidence="5">
    <location>
        <position position="220"/>
    </location>
</feature>
<dbReference type="GO" id="GO:0008270">
    <property type="term" value="F:zinc ion binding"/>
    <property type="evidence" value="ECO:0007669"/>
    <property type="project" value="UniProtKB-UniRule"/>
</dbReference>
<feature type="binding site" evidence="5">
    <location>
        <position position="196"/>
    </location>
    <ligand>
        <name>Zn(2+)</name>
        <dbReference type="ChEBI" id="CHEBI:29105"/>
        <note>catalytic</note>
    </ligand>
</feature>
<dbReference type="GO" id="GO:0009117">
    <property type="term" value="P:nucleotide metabolic process"/>
    <property type="evidence" value="ECO:0007669"/>
    <property type="project" value="UniProtKB-KW"/>
</dbReference>
<dbReference type="OrthoDB" id="105475at2"/>
<dbReference type="STRING" id="433924.NS331_18390"/>
<dbReference type="InterPro" id="IPR028892">
    <property type="entry name" value="ADE"/>
</dbReference>
<comment type="catalytic activity">
    <reaction evidence="5">
        <text>adenine + H2O + H(+) = hypoxanthine + NH4(+)</text>
        <dbReference type="Rhea" id="RHEA:23688"/>
        <dbReference type="ChEBI" id="CHEBI:15377"/>
        <dbReference type="ChEBI" id="CHEBI:15378"/>
        <dbReference type="ChEBI" id="CHEBI:16708"/>
        <dbReference type="ChEBI" id="CHEBI:17368"/>
        <dbReference type="ChEBI" id="CHEBI:28938"/>
        <dbReference type="EC" id="3.5.4.2"/>
    </reaction>
</comment>
<evidence type="ECO:0000256" key="2">
    <source>
        <dbReference type="ARBA" id="ARBA00022801"/>
    </source>
</evidence>
<feature type="binding site" evidence="5">
    <location>
        <position position="278"/>
    </location>
    <ligand>
        <name>substrate</name>
    </ligand>
</feature>
<keyword evidence="1 5" id="KW-0479">Metal-binding</keyword>
<keyword evidence="8" id="KW-1185">Reference proteome</keyword>
<organism evidence="7 8">
    <name type="scientific">Pseudacidovorax intermedius</name>
    <dbReference type="NCBI Taxonomy" id="433924"/>
    <lineage>
        <taxon>Bacteria</taxon>
        <taxon>Pseudomonadati</taxon>
        <taxon>Pseudomonadota</taxon>
        <taxon>Betaproteobacteria</taxon>
        <taxon>Burkholderiales</taxon>
        <taxon>Comamonadaceae</taxon>
        <taxon>Pseudacidovorax</taxon>
    </lineage>
</organism>
<dbReference type="AlphaFoldDB" id="A0A370FPA9"/>
<proteinExistence type="inferred from homology"/>
<dbReference type="NCBIfam" id="NF006850">
    <property type="entry name" value="PRK09358.1-6"/>
    <property type="match status" value="1"/>
</dbReference>
<sequence>MTPEQFIAGLPKAELHMHIEGSIEPALMLALARRNGVAIRWQTEAELRDAYRFTRLQDFLDLYYDGCRVLLQVADFHEVTRDYLRRAHADGVRHAEMFLGPQGHTMRGVPLAVVMQGVLSAMEAAEAEDGITSGLILVAQRHRSEEEAMALLAEAEPWYGRILGFGLGGAELGHPPSKFERFFARCRELGFKVTAHAGEEGPAAYVREAVELLQVDRLDHGNACLEDAALVKELSLRRIPLTVCPLSNLKLQVVTDMAVHPLKQLMDAGLCVTVNSDDPSYFGGYVNDNYLACQQALGLTQAELAQLARQSFEAAFMTEAQRAQALAAIDDWVALAEADAQVAAMSPLPQEAE</sequence>
<evidence type="ECO:0000313" key="8">
    <source>
        <dbReference type="Proteomes" id="UP000255265"/>
    </source>
</evidence>
<evidence type="ECO:0000256" key="4">
    <source>
        <dbReference type="ARBA" id="ARBA00023080"/>
    </source>
</evidence>
<dbReference type="GO" id="GO:0043103">
    <property type="term" value="P:hypoxanthine salvage"/>
    <property type="evidence" value="ECO:0007669"/>
    <property type="project" value="UniProtKB-UniRule"/>
</dbReference>
<feature type="binding site" evidence="5">
    <location>
        <position position="16"/>
    </location>
    <ligand>
        <name>Zn(2+)</name>
        <dbReference type="ChEBI" id="CHEBI:29105"/>
        <note>catalytic</note>
    </ligand>
</feature>
<dbReference type="Proteomes" id="UP000255265">
    <property type="component" value="Unassembled WGS sequence"/>
</dbReference>
<dbReference type="InterPro" id="IPR001365">
    <property type="entry name" value="A_deaminase_dom"/>
</dbReference>
<name>A0A370FPA9_9BURK</name>
<dbReference type="PANTHER" id="PTHR43114:SF6">
    <property type="entry name" value="ADENINE DEAMINASE"/>
    <property type="match status" value="1"/>
</dbReference>
<feature type="binding site" evidence="5">
    <location>
        <position position="18"/>
    </location>
    <ligand>
        <name>Zn(2+)</name>
        <dbReference type="ChEBI" id="CHEBI:29105"/>
        <note>catalytic</note>
    </ligand>
</feature>
<dbReference type="HAMAP" id="MF_01962">
    <property type="entry name" value="Adenine_deaminase"/>
    <property type="match status" value="1"/>
</dbReference>
<dbReference type="InterPro" id="IPR032466">
    <property type="entry name" value="Metal_Hydrolase"/>
</dbReference>
<comment type="caution">
    <text evidence="7">The sequence shown here is derived from an EMBL/GenBank/DDBJ whole genome shotgun (WGS) entry which is preliminary data.</text>
</comment>